<sequence length="1047" mass="116694">MRRRLRTGKTTLACILWLAGTLAFSGPLGSAQAVQAEEEAGAYARNGNLVQASNGRHSLVFDLVQGTGSLSWDGLPVVPQFEASFREKGGETRSTRDAVESSAEWTKLKPDAYGKNGRKLTIHSQLETGEQIDLNFYLYPKVSFVLTDMQVQRADGLTVEELTPMDAQRIEIGAGDAKKIFTAPYSNNFDFGVAPVDDFGKSQNGADRFAGEQLTWDDFNGISHWVAAVFDNENKHGFVGGAATVQNWKSSQKLGEAEILNGPLTEFSLYNWGGSHSGTTVSSDLFFLGYYDDYQHGLEEYGTVYNQGEPHMKWDGDVPMGYNTFYSHDRYATAEAMYAMVDYVAEHLKPQGYDYFNLDGGFQAESGLPFEQSITKFIDYVHAKGLKAGGYSTPFTIYEEWLDLPIEGTGLTHRDICLKDEQGNLIKTYLNTYALDLSHPVAQQIVKRNIDDYIRWGYDYIKLDFIDMGMYEGQHYDPSVNGMQNYRIGMGIIRDAVLAADRPIYINESIAPLLPAAFAHGRRAACDTSLGVASYSGIERQAFNTAASWWTNGTIYEYNDPDMIIPQYVIQGFWYKFSQQDAKLLNTAVTLGGGHYLIGDNLPFIDEDRLAWLHNEELLDLLKKGQAAKPLQMTDFYHHEAHSPAVTVLTEGKDNRVVGLSNWTNQAQDIQVELADLGLKPNKKYRLTELYSGRSLGTAQGTLTYPLEAKGSAIIQIVGSGKPAPADPLPMNLALGKPVNVSSTWGDPGYEADRLTDGDPTTRWNAADGQQNDQWAEIDFGMETKMNQVVVKEFRDPYFKTANYTLQYWDGSAYRNITKGFTLGDNRTLKFPEITTTKLRLYLNTNYGVPSIYELEAYYAPGEGGSRIDQDDSDLGYANYSDVRAGIQRMQTFTLEHVDLPKLDVYIYESYRNEVPKDAYYFELVALDDQGQPVEKLFTASLPAYNIPGSISPYSIYPQLKGLDTSKTYGLILKSPGSDYTPSTDNNYGFAYSDADPYAGGEAKLSTDGGLTWFAEANRDLIFTLYTSADWADEGMRTTEESLTETP</sequence>
<organism evidence="7 8">
    <name type="scientific">Paenibacillus rhizolycopersici</name>
    <dbReference type="NCBI Taxonomy" id="2780073"/>
    <lineage>
        <taxon>Bacteria</taxon>
        <taxon>Bacillati</taxon>
        <taxon>Bacillota</taxon>
        <taxon>Bacilli</taxon>
        <taxon>Bacillales</taxon>
        <taxon>Paenibacillaceae</taxon>
        <taxon>Paenibacillus</taxon>
    </lineage>
</organism>
<dbReference type="InterPro" id="IPR000421">
    <property type="entry name" value="FA58C"/>
</dbReference>
<dbReference type="SUPFAM" id="SSF49785">
    <property type="entry name" value="Galactose-binding domain-like"/>
    <property type="match status" value="1"/>
</dbReference>
<dbReference type="EMBL" id="JADCNN020000001">
    <property type="protein sequence ID" value="MBM6994254.1"/>
    <property type="molecule type" value="Genomic_DNA"/>
</dbReference>
<dbReference type="InterPro" id="IPR041233">
    <property type="entry name" value="Melibiase_C"/>
</dbReference>
<evidence type="ECO:0000256" key="3">
    <source>
        <dbReference type="ARBA" id="ARBA00022801"/>
    </source>
</evidence>
<evidence type="ECO:0000256" key="1">
    <source>
        <dbReference type="ARBA" id="ARBA00009743"/>
    </source>
</evidence>
<accession>A0ABS2H3F6</accession>
<dbReference type="Gene3D" id="3.20.20.70">
    <property type="entry name" value="Aldolase class I"/>
    <property type="match status" value="1"/>
</dbReference>
<dbReference type="Pfam" id="PF17801">
    <property type="entry name" value="Melibiase_C"/>
    <property type="match status" value="1"/>
</dbReference>
<dbReference type="InterPro" id="IPR013785">
    <property type="entry name" value="Aldolase_TIM"/>
</dbReference>
<keyword evidence="3" id="KW-0378">Hydrolase</keyword>
<dbReference type="PANTHER" id="PTHR11452:SF75">
    <property type="entry name" value="ALPHA-GALACTOSIDASE MEL1"/>
    <property type="match status" value="1"/>
</dbReference>
<dbReference type="Gene3D" id="2.60.120.260">
    <property type="entry name" value="Galactose-binding domain-like"/>
    <property type="match status" value="1"/>
</dbReference>
<evidence type="ECO:0000256" key="2">
    <source>
        <dbReference type="ARBA" id="ARBA00022729"/>
    </source>
</evidence>
<proteinExistence type="inferred from homology"/>
<evidence type="ECO:0000313" key="7">
    <source>
        <dbReference type="EMBL" id="MBM6994254.1"/>
    </source>
</evidence>
<dbReference type="InterPro" id="IPR013780">
    <property type="entry name" value="Glyco_hydro_b"/>
</dbReference>
<dbReference type="InterPro" id="IPR008979">
    <property type="entry name" value="Galactose-bd-like_sf"/>
</dbReference>
<dbReference type="RefSeq" id="WP_193415620.1">
    <property type="nucleotide sequence ID" value="NZ_JADCNN020000001.1"/>
</dbReference>
<keyword evidence="4" id="KW-0326">Glycosidase</keyword>
<reference evidence="7 8" key="1">
    <citation type="submission" date="2021-01" db="EMBL/GenBank/DDBJ databases">
        <title>Paenibacillus sp.nov. isolated from the rhizosphere soil of tomato plant.</title>
        <authorList>
            <person name="Thin K.K."/>
            <person name="Zhang X."/>
            <person name="He S."/>
        </authorList>
    </citation>
    <scope>NUCLEOTIDE SEQUENCE [LARGE SCALE GENOMIC DNA]</scope>
    <source>
        <strain evidence="7 8">DXFW5</strain>
    </source>
</reference>
<evidence type="ECO:0000256" key="4">
    <source>
        <dbReference type="ARBA" id="ARBA00023295"/>
    </source>
</evidence>
<feature type="domain" description="F5/8 type C" evidence="6">
    <location>
        <begin position="726"/>
        <end position="860"/>
    </location>
</feature>
<dbReference type="InterPro" id="IPR017853">
    <property type="entry name" value="GH"/>
</dbReference>
<comment type="similarity">
    <text evidence="1">Belongs to the glycosyl hydrolase 27 family.</text>
</comment>
<dbReference type="SUPFAM" id="SSF51011">
    <property type="entry name" value="Glycosyl hydrolase domain"/>
    <property type="match status" value="1"/>
</dbReference>
<dbReference type="Proteomes" id="UP001516620">
    <property type="component" value="Unassembled WGS sequence"/>
</dbReference>
<evidence type="ECO:0000256" key="5">
    <source>
        <dbReference type="SAM" id="SignalP"/>
    </source>
</evidence>
<feature type="signal peptide" evidence="5">
    <location>
        <begin position="1"/>
        <end position="25"/>
    </location>
</feature>
<dbReference type="Gene3D" id="2.60.40.1180">
    <property type="entry name" value="Golgi alpha-mannosidase II"/>
    <property type="match status" value="1"/>
</dbReference>
<evidence type="ECO:0000313" key="8">
    <source>
        <dbReference type="Proteomes" id="UP001516620"/>
    </source>
</evidence>
<dbReference type="InterPro" id="IPR002241">
    <property type="entry name" value="Glyco_hydro_27"/>
</dbReference>
<dbReference type="PROSITE" id="PS50022">
    <property type="entry name" value="FA58C_3"/>
    <property type="match status" value="1"/>
</dbReference>
<keyword evidence="2 5" id="KW-0732">Signal</keyword>
<dbReference type="PANTHER" id="PTHR11452">
    <property type="entry name" value="ALPHA-GALACTOSIDASE/ALPHA-N-ACETYLGALACTOSAMINIDASE"/>
    <property type="match status" value="1"/>
</dbReference>
<protein>
    <submittedName>
        <fullName evidence="7">Discoidin domain-containing protein</fullName>
    </submittedName>
</protein>
<gene>
    <name evidence="7" type="ORF">IM700_001100</name>
</gene>
<dbReference type="SUPFAM" id="SSF51445">
    <property type="entry name" value="(Trans)glycosidases"/>
    <property type="match status" value="1"/>
</dbReference>
<feature type="chain" id="PRO_5045244792" evidence="5">
    <location>
        <begin position="26"/>
        <end position="1047"/>
    </location>
</feature>
<keyword evidence="8" id="KW-1185">Reference proteome</keyword>
<dbReference type="Pfam" id="PF00754">
    <property type="entry name" value="F5_F8_type_C"/>
    <property type="match status" value="1"/>
</dbReference>
<evidence type="ECO:0000259" key="6">
    <source>
        <dbReference type="PROSITE" id="PS50022"/>
    </source>
</evidence>
<name>A0ABS2H3F6_9BACL</name>
<comment type="caution">
    <text evidence="7">The sequence shown here is derived from an EMBL/GenBank/DDBJ whole genome shotgun (WGS) entry which is preliminary data.</text>
</comment>